<comment type="caution">
    <text evidence="2">The sequence shown here is derived from an EMBL/GenBank/DDBJ whole genome shotgun (WGS) entry which is preliminary data.</text>
</comment>
<accession>A0ABX1W3D2</accession>
<protein>
    <submittedName>
        <fullName evidence="2">Carboxypeptidase regulatory-like domain-containing protein</fullName>
    </submittedName>
</protein>
<dbReference type="SUPFAM" id="SSF49478">
    <property type="entry name" value="Cna protein B-type domain"/>
    <property type="match status" value="1"/>
</dbReference>
<feature type="chain" id="PRO_5046246626" evidence="1">
    <location>
        <begin position="23"/>
        <end position="101"/>
    </location>
</feature>
<feature type="signal peptide" evidence="1">
    <location>
        <begin position="1"/>
        <end position="22"/>
    </location>
</feature>
<dbReference type="EMBL" id="JABFCR010000049">
    <property type="protein sequence ID" value="NNU34493.1"/>
    <property type="molecule type" value="Genomic_DNA"/>
</dbReference>
<evidence type="ECO:0000256" key="1">
    <source>
        <dbReference type="SAM" id="SignalP"/>
    </source>
</evidence>
<evidence type="ECO:0000313" key="3">
    <source>
        <dbReference type="Proteomes" id="UP000566071"/>
    </source>
</evidence>
<sequence>MKLFKLAFLAIWGCLCLNFADAQTTGSKISGTITDQNNKAVDGATVSLVTAKDSAVIKTVIANADGSFVFDNFNAVINKFNPVAAVALRVKIMMNPVNAAN</sequence>
<dbReference type="Proteomes" id="UP000566071">
    <property type="component" value="Unassembled WGS sequence"/>
</dbReference>
<evidence type="ECO:0000313" key="2">
    <source>
        <dbReference type="EMBL" id="NNU34493.1"/>
    </source>
</evidence>
<gene>
    <name evidence="2" type="ORF">HK413_10905</name>
</gene>
<keyword evidence="3" id="KW-1185">Reference proteome</keyword>
<dbReference type="Gene3D" id="2.60.40.1120">
    <property type="entry name" value="Carboxypeptidase-like, regulatory domain"/>
    <property type="match status" value="1"/>
</dbReference>
<organism evidence="2 3">
    <name type="scientific">Mucilaginibacter humi</name>
    <dbReference type="NCBI Taxonomy" id="2732510"/>
    <lineage>
        <taxon>Bacteria</taxon>
        <taxon>Pseudomonadati</taxon>
        <taxon>Bacteroidota</taxon>
        <taxon>Sphingobacteriia</taxon>
        <taxon>Sphingobacteriales</taxon>
        <taxon>Sphingobacteriaceae</taxon>
        <taxon>Mucilaginibacter</taxon>
    </lineage>
</organism>
<reference evidence="2 3" key="1">
    <citation type="submission" date="2020-05" db="EMBL/GenBank/DDBJ databases">
        <authorList>
            <person name="Khan S.A."/>
            <person name="Jeon C.O."/>
            <person name="Chun B.H."/>
        </authorList>
    </citation>
    <scope>NUCLEOTIDE SEQUENCE [LARGE SCALE GENOMIC DNA]</scope>
    <source>
        <strain evidence="2 3">S1162</strain>
    </source>
</reference>
<dbReference type="RefSeq" id="WP_175270168.1">
    <property type="nucleotide sequence ID" value="NZ_JABFCR010000049.1"/>
</dbReference>
<proteinExistence type="predicted"/>
<name>A0ABX1W3D2_9SPHI</name>
<keyword evidence="1" id="KW-0732">Signal</keyword>